<evidence type="ECO:0000256" key="11">
    <source>
        <dbReference type="PROSITE-ProRule" id="PRU01360"/>
    </source>
</evidence>
<feature type="domain" description="TonB-dependent receptor plug" evidence="15">
    <location>
        <begin position="53"/>
        <end position="158"/>
    </location>
</feature>
<feature type="chain" id="PRO_5046702390" evidence="13">
    <location>
        <begin position="30"/>
        <end position="799"/>
    </location>
</feature>
<dbReference type="Pfam" id="PF00593">
    <property type="entry name" value="TonB_dep_Rec_b-barrel"/>
    <property type="match status" value="1"/>
</dbReference>
<proteinExistence type="inferred from homology"/>
<feature type="domain" description="TonB-dependent receptor-like beta-barrel" evidence="14">
    <location>
        <begin position="290"/>
        <end position="761"/>
    </location>
</feature>
<keyword evidence="4" id="KW-0410">Iron transport</keyword>
<keyword evidence="7" id="KW-0406">Ion transport</keyword>
<evidence type="ECO:0000256" key="3">
    <source>
        <dbReference type="ARBA" id="ARBA00022452"/>
    </source>
</evidence>
<protein>
    <submittedName>
        <fullName evidence="16">TonB-dependent receptor</fullName>
    </submittedName>
</protein>
<dbReference type="InterPro" id="IPR012910">
    <property type="entry name" value="Plug_dom"/>
</dbReference>
<evidence type="ECO:0000256" key="7">
    <source>
        <dbReference type="ARBA" id="ARBA00023065"/>
    </source>
</evidence>
<evidence type="ECO:0000313" key="17">
    <source>
        <dbReference type="Proteomes" id="UP001202831"/>
    </source>
</evidence>
<evidence type="ECO:0000256" key="13">
    <source>
        <dbReference type="SAM" id="SignalP"/>
    </source>
</evidence>
<comment type="subcellular location">
    <subcellularLocation>
        <location evidence="1 11">Cell outer membrane</location>
        <topology evidence="1 11">Multi-pass membrane protein</topology>
    </subcellularLocation>
</comment>
<accession>A0ABT0N2A4</accession>
<evidence type="ECO:0000256" key="6">
    <source>
        <dbReference type="ARBA" id="ARBA00023004"/>
    </source>
</evidence>
<evidence type="ECO:0000256" key="8">
    <source>
        <dbReference type="ARBA" id="ARBA00023077"/>
    </source>
</evidence>
<evidence type="ECO:0000259" key="14">
    <source>
        <dbReference type="Pfam" id="PF00593"/>
    </source>
</evidence>
<dbReference type="InterPro" id="IPR039426">
    <property type="entry name" value="TonB-dep_rcpt-like"/>
</dbReference>
<dbReference type="RefSeq" id="WP_249247385.1">
    <property type="nucleotide sequence ID" value="NZ_JAKIKT010000001.1"/>
</dbReference>
<comment type="similarity">
    <text evidence="11 12">Belongs to the TonB-dependent receptor family.</text>
</comment>
<evidence type="ECO:0000256" key="5">
    <source>
        <dbReference type="ARBA" id="ARBA00022692"/>
    </source>
</evidence>
<keyword evidence="5 11" id="KW-0812">Transmembrane</keyword>
<keyword evidence="2 11" id="KW-0813">Transport</keyword>
<name>A0ABT0N2A4_9GAMM</name>
<dbReference type="SUPFAM" id="SSF56935">
    <property type="entry name" value="Porins"/>
    <property type="match status" value="1"/>
</dbReference>
<reference evidence="16 17" key="1">
    <citation type="submission" date="2022-01" db="EMBL/GenBank/DDBJ databases">
        <title>Whole genome-based taxonomy of the Shewanellaceae.</title>
        <authorList>
            <person name="Martin-Rodriguez A.J."/>
        </authorList>
    </citation>
    <scope>NUCLEOTIDE SEQUENCE [LARGE SCALE GENOMIC DNA]</scope>
    <source>
        <strain evidence="16 17">DSM 21332</strain>
    </source>
</reference>
<evidence type="ECO:0000256" key="4">
    <source>
        <dbReference type="ARBA" id="ARBA00022496"/>
    </source>
</evidence>
<evidence type="ECO:0000256" key="9">
    <source>
        <dbReference type="ARBA" id="ARBA00023136"/>
    </source>
</evidence>
<evidence type="ECO:0000256" key="2">
    <source>
        <dbReference type="ARBA" id="ARBA00022448"/>
    </source>
</evidence>
<organism evidence="16 17">
    <name type="scientific">Shewanella corallii</name>
    <dbReference type="NCBI Taxonomy" id="560080"/>
    <lineage>
        <taxon>Bacteria</taxon>
        <taxon>Pseudomonadati</taxon>
        <taxon>Pseudomonadota</taxon>
        <taxon>Gammaproteobacteria</taxon>
        <taxon>Alteromonadales</taxon>
        <taxon>Shewanellaceae</taxon>
        <taxon>Shewanella</taxon>
    </lineage>
</organism>
<evidence type="ECO:0000259" key="15">
    <source>
        <dbReference type="Pfam" id="PF07715"/>
    </source>
</evidence>
<dbReference type="Proteomes" id="UP001202831">
    <property type="component" value="Unassembled WGS sequence"/>
</dbReference>
<dbReference type="EMBL" id="JAKIKT010000001">
    <property type="protein sequence ID" value="MCL2912558.1"/>
    <property type="molecule type" value="Genomic_DNA"/>
</dbReference>
<keyword evidence="6" id="KW-0408">Iron</keyword>
<dbReference type="PANTHER" id="PTHR32552">
    <property type="entry name" value="FERRICHROME IRON RECEPTOR-RELATED"/>
    <property type="match status" value="1"/>
</dbReference>
<comment type="caution">
    <text evidence="16">The sequence shown here is derived from an EMBL/GenBank/DDBJ whole genome shotgun (WGS) entry which is preliminary data.</text>
</comment>
<dbReference type="InterPro" id="IPR036942">
    <property type="entry name" value="Beta-barrel_TonB_sf"/>
</dbReference>
<keyword evidence="16" id="KW-0675">Receptor</keyword>
<dbReference type="PROSITE" id="PS52016">
    <property type="entry name" value="TONB_DEPENDENT_REC_3"/>
    <property type="match status" value="1"/>
</dbReference>
<keyword evidence="3 11" id="KW-1134">Transmembrane beta strand</keyword>
<dbReference type="Pfam" id="PF07715">
    <property type="entry name" value="Plug"/>
    <property type="match status" value="1"/>
</dbReference>
<dbReference type="PANTHER" id="PTHR32552:SF81">
    <property type="entry name" value="TONB-DEPENDENT OUTER MEMBRANE RECEPTOR"/>
    <property type="match status" value="1"/>
</dbReference>
<evidence type="ECO:0000313" key="16">
    <source>
        <dbReference type="EMBL" id="MCL2912558.1"/>
    </source>
</evidence>
<keyword evidence="10 11" id="KW-0998">Cell outer membrane</keyword>
<dbReference type="PROSITE" id="PS51257">
    <property type="entry name" value="PROKAR_LIPOPROTEIN"/>
    <property type="match status" value="1"/>
</dbReference>
<evidence type="ECO:0000256" key="12">
    <source>
        <dbReference type="RuleBase" id="RU003357"/>
    </source>
</evidence>
<feature type="signal peptide" evidence="13">
    <location>
        <begin position="1"/>
        <end position="29"/>
    </location>
</feature>
<gene>
    <name evidence="16" type="ORF">L2725_01955</name>
</gene>
<keyword evidence="8 12" id="KW-0798">TonB box</keyword>
<dbReference type="Gene3D" id="2.40.170.20">
    <property type="entry name" value="TonB-dependent receptor, beta-barrel domain"/>
    <property type="match status" value="2"/>
</dbReference>
<keyword evidence="9 11" id="KW-0472">Membrane</keyword>
<sequence>MSTFKSLPSNPTLLACLVSLSLSPLAAMAEEAEQQGKTLEVIEVTAQKRVESLQDVPVSITAVNGDMLVENNIAQMEEMAAYVPNFTVTKSGQGYNIYMRGLGSGANQGFEQTVGTYVDGIYRGRGVLMRSAFLDLEMVEVLRGPQSILFGMNTTAGALNLTTKNPTDIFEAGLATSYFTEGDKVDFEGFISGPLTDTLNARLVTRYENDQGYIYNTATDDTIPARESLATRLTLDWNPTDSFNANLKLQHDSDTIKGRPLVVVAEPALVEANSPLLAQLGYYTLSHDTARTNPALGEKEREDASIDYVTLDMSWDLGNHSLDAVTGWQSYELNGSKDQDSTARALMYSPEFEEAYDQFSQEVRLTSDLGGDLEYIVGAYYQSSELTYTENSAVYPLAVRGLRDYASDSDLWAVFAQLDYQLTDKLSATLGLRFTDEHKEGRKRMDLVDPVTGTPIAQMPLVKPAALASTLDAFGLPGLPGPAYVAMLGPNLPYLDPLLFGTPTQNVANPLVGTIEQHDIAAERDDSHVTPSVTVSYDLGDSMVYASVATGVKAGGFDARSNLAGNFEFEAEEVISYEIGSKMTLAGGAAELNLAAFVMQFDDLQTSVFDGSLGFVVENAGEATTQGIELDGRWLLTDELTLSGSVGWTDFNWDSFKGAKCFTSTVLVPDNIEANGKTCDLTGETNALVPEFSTSMRLDYVTYIFGDWEWRTTLDVNYQTEVYTATDLNPLTKQDAFAKVNARTAIISDSGWELALVGKNLTDEITSSFAFDTPLTPGVYSQMVDPGRSIGVQARYYFY</sequence>
<keyword evidence="13" id="KW-0732">Signal</keyword>
<dbReference type="InterPro" id="IPR000531">
    <property type="entry name" value="Beta-barrel_TonB"/>
</dbReference>
<evidence type="ECO:0000256" key="1">
    <source>
        <dbReference type="ARBA" id="ARBA00004571"/>
    </source>
</evidence>
<keyword evidence="17" id="KW-1185">Reference proteome</keyword>
<evidence type="ECO:0000256" key="10">
    <source>
        <dbReference type="ARBA" id="ARBA00023237"/>
    </source>
</evidence>